<protein>
    <recommendedName>
        <fullName evidence="2">guanylate cyclase</fullName>
        <ecNumber evidence="2">4.6.1.2</ecNumber>
    </recommendedName>
</protein>
<dbReference type="Gene3D" id="6.10.250.780">
    <property type="match status" value="1"/>
</dbReference>
<dbReference type="SMART" id="SM00044">
    <property type="entry name" value="CYCc"/>
    <property type="match status" value="1"/>
</dbReference>
<dbReference type="Pfam" id="PF00211">
    <property type="entry name" value="Guanylate_cyc"/>
    <property type="match status" value="1"/>
</dbReference>
<feature type="region of interest" description="Disordered" evidence="14">
    <location>
        <begin position="503"/>
        <end position="530"/>
    </location>
</feature>
<feature type="compositionally biased region" description="Polar residues" evidence="14">
    <location>
        <begin position="426"/>
        <end position="435"/>
    </location>
</feature>
<dbReference type="GO" id="GO:0035556">
    <property type="term" value="P:intracellular signal transduction"/>
    <property type="evidence" value="ECO:0007669"/>
    <property type="project" value="InterPro"/>
</dbReference>
<evidence type="ECO:0000259" key="15">
    <source>
        <dbReference type="PROSITE" id="PS50125"/>
    </source>
</evidence>
<dbReference type="GO" id="GO:0007168">
    <property type="term" value="P:receptor guanylyl cyclase signaling pathway"/>
    <property type="evidence" value="ECO:0007669"/>
    <property type="project" value="TreeGrafter"/>
</dbReference>
<evidence type="ECO:0000256" key="12">
    <source>
        <dbReference type="ARBA" id="ARBA00023293"/>
    </source>
</evidence>
<keyword evidence="3" id="KW-0812">Transmembrane</keyword>
<evidence type="ECO:0000256" key="4">
    <source>
        <dbReference type="ARBA" id="ARBA00022729"/>
    </source>
</evidence>
<sequence length="582" mass="64591">MDIIENVKRVPDEDKAPFRPNTSVMNCDDYVIDVMTSCWAEIPETRPNFTMVWNRLKPLRAGMKRNIFDHMLAMMEKYQEHLEELVDERTEQLQGEKKKTESLLYRMLPRSVADHLKKGEAVIPEAFDSVTIYFSDICGFTALSAESTPMQIVDMLNDLYTCFDSTIKNFDVYKVETIGDAYMVVSGLPIRNGNSHAAEIASMSLALLFAIKSFSIRHKPGDTLKLRIGIHSGPCVAGVVGLTMPRYTLFGDTVNTASRMESNGEALKIHCSSSCKHILDLIGGFHLEERGYVSMKGKGEQLTYWLQGEDRSQRSDLQQDLQQQQLTFATLDTTESGIGASISPRGSRRDLTSPHSHDSSSTQAIASTRQSSVSASIEQQVSLPSSMASASNITLTPTVSPRKSKSPRDSNPRHHHFSFSSSPSPKQLSTPNQPQFLHPHHNSISASHHNVNKSITILDNEGEAKSGSYPEGINGTPKQLKLDQYPQRNKQHSHKSHYKCLMPRQKQTRSSHKPLHGDLSQSQTLETTKRQNCPIKRASRKHCVSMGDNPVSASSGSGSVPTEASTLLMDYVPLAPINGTHV</sequence>
<dbReference type="Gene3D" id="3.30.70.1230">
    <property type="entry name" value="Nucleotide cyclase"/>
    <property type="match status" value="1"/>
</dbReference>
<dbReference type="GO" id="GO:0004016">
    <property type="term" value="F:adenylate cyclase activity"/>
    <property type="evidence" value="ECO:0007669"/>
    <property type="project" value="TreeGrafter"/>
</dbReference>
<evidence type="ECO:0000313" key="16">
    <source>
        <dbReference type="EMBL" id="KAK3781515.1"/>
    </source>
</evidence>
<keyword evidence="5" id="KW-0547">Nucleotide-binding</keyword>
<dbReference type="InterPro" id="IPR001054">
    <property type="entry name" value="A/G_cyclase"/>
</dbReference>
<feature type="region of interest" description="Disordered" evidence="14">
    <location>
        <begin position="330"/>
        <end position="446"/>
    </location>
</feature>
<dbReference type="InterPro" id="IPR029787">
    <property type="entry name" value="Nucleotide_cyclase"/>
</dbReference>
<gene>
    <name evidence="16" type="ORF">RRG08_054854</name>
</gene>
<feature type="compositionally biased region" description="Polar residues" evidence="14">
    <location>
        <begin position="359"/>
        <end position="401"/>
    </location>
</feature>
<dbReference type="Proteomes" id="UP001283361">
    <property type="component" value="Unassembled WGS sequence"/>
</dbReference>
<dbReference type="Pfam" id="PF07701">
    <property type="entry name" value="HNOBA"/>
    <property type="match status" value="1"/>
</dbReference>
<keyword evidence="10" id="KW-0325">Glycoprotein</keyword>
<dbReference type="GO" id="GO:0001653">
    <property type="term" value="F:peptide receptor activity"/>
    <property type="evidence" value="ECO:0007669"/>
    <property type="project" value="TreeGrafter"/>
</dbReference>
<dbReference type="FunFam" id="3.30.70.1230:FF:000004">
    <property type="entry name" value="Guanylate cyclase"/>
    <property type="match status" value="1"/>
</dbReference>
<evidence type="ECO:0000256" key="1">
    <source>
        <dbReference type="ARBA" id="ARBA00004479"/>
    </source>
</evidence>
<keyword evidence="9" id="KW-0675">Receptor</keyword>
<dbReference type="PROSITE" id="PS00452">
    <property type="entry name" value="GUANYLATE_CYCLASE_1"/>
    <property type="match status" value="1"/>
</dbReference>
<dbReference type="PANTHER" id="PTHR11920:SF335">
    <property type="entry name" value="GUANYLATE CYCLASE"/>
    <property type="match status" value="1"/>
</dbReference>
<comment type="caution">
    <text evidence="16">The sequence shown here is derived from an EMBL/GenBank/DDBJ whole genome shotgun (WGS) entry which is preliminary data.</text>
</comment>
<keyword evidence="8" id="KW-0472">Membrane</keyword>
<dbReference type="InterPro" id="IPR011645">
    <property type="entry name" value="HNOB_dom_associated"/>
</dbReference>
<evidence type="ECO:0000256" key="7">
    <source>
        <dbReference type="ARBA" id="ARBA00023134"/>
    </source>
</evidence>
<evidence type="ECO:0000256" key="6">
    <source>
        <dbReference type="ARBA" id="ARBA00022989"/>
    </source>
</evidence>
<proteinExistence type="inferred from homology"/>
<dbReference type="AlphaFoldDB" id="A0AAE1DTA2"/>
<dbReference type="GO" id="GO:0005525">
    <property type="term" value="F:GTP binding"/>
    <property type="evidence" value="ECO:0007669"/>
    <property type="project" value="UniProtKB-KW"/>
</dbReference>
<keyword evidence="6" id="KW-1133">Transmembrane helix</keyword>
<keyword evidence="17" id="KW-1185">Reference proteome</keyword>
<dbReference type="InterPro" id="IPR050401">
    <property type="entry name" value="Cyclic_nucleotide_synthase"/>
</dbReference>
<dbReference type="EMBL" id="JAWDGP010002623">
    <property type="protein sequence ID" value="KAK3781515.1"/>
    <property type="molecule type" value="Genomic_DNA"/>
</dbReference>
<evidence type="ECO:0000256" key="8">
    <source>
        <dbReference type="ARBA" id="ARBA00023136"/>
    </source>
</evidence>
<dbReference type="SUPFAM" id="SSF55073">
    <property type="entry name" value="Nucleotide cyclase"/>
    <property type="match status" value="1"/>
</dbReference>
<evidence type="ECO:0000256" key="5">
    <source>
        <dbReference type="ARBA" id="ARBA00022741"/>
    </source>
</evidence>
<dbReference type="InterPro" id="IPR018297">
    <property type="entry name" value="A/G_cyclase_CS"/>
</dbReference>
<dbReference type="CDD" id="cd07302">
    <property type="entry name" value="CHD"/>
    <property type="match status" value="1"/>
</dbReference>
<evidence type="ECO:0000313" key="17">
    <source>
        <dbReference type="Proteomes" id="UP001283361"/>
    </source>
</evidence>
<accession>A0AAE1DTA2</accession>
<comment type="subcellular location">
    <subcellularLocation>
        <location evidence="1">Membrane</location>
        <topology evidence="1">Single-pass type I membrane protein</topology>
    </subcellularLocation>
</comment>
<feature type="domain" description="Guanylate cyclase" evidence="15">
    <location>
        <begin position="131"/>
        <end position="261"/>
    </location>
</feature>
<dbReference type="EC" id="4.6.1.2" evidence="2"/>
<keyword evidence="4" id="KW-0732">Signal</keyword>
<keyword evidence="7" id="KW-0342">GTP-binding</keyword>
<evidence type="ECO:0000256" key="9">
    <source>
        <dbReference type="ARBA" id="ARBA00023170"/>
    </source>
</evidence>
<dbReference type="PANTHER" id="PTHR11920">
    <property type="entry name" value="GUANYLYL CYCLASE"/>
    <property type="match status" value="1"/>
</dbReference>
<evidence type="ECO:0000256" key="11">
    <source>
        <dbReference type="ARBA" id="ARBA00023239"/>
    </source>
</evidence>
<evidence type="ECO:0000256" key="14">
    <source>
        <dbReference type="SAM" id="MobiDB-lite"/>
    </source>
</evidence>
<evidence type="ECO:0000256" key="2">
    <source>
        <dbReference type="ARBA" id="ARBA00012202"/>
    </source>
</evidence>
<keyword evidence="11 13" id="KW-0456">Lyase</keyword>
<evidence type="ECO:0000256" key="10">
    <source>
        <dbReference type="ARBA" id="ARBA00023180"/>
    </source>
</evidence>
<dbReference type="GO" id="GO:0005886">
    <property type="term" value="C:plasma membrane"/>
    <property type="evidence" value="ECO:0007669"/>
    <property type="project" value="TreeGrafter"/>
</dbReference>
<organism evidence="16 17">
    <name type="scientific">Elysia crispata</name>
    <name type="common">lettuce slug</name>
    <dbReference type="NCBI Taxonomy" id="231223"/>
    <lineage>
        <taxon>Eukaryota</taxon>
        <taxon>Metazoa</taxon>
        <taxon>Spiralia</taxon>
        <taxon>Lophotrochozoa</taxon>
        <taxon>Mollusca</taxon>
        <taxon>Gastropoda</taxon>
        <taxon>Heterobranchia</taxon>
        <taxon>Euthyneura</taxon>
        <taxon>Panpulmonata</taxon>
        <taxon>Sacoglossa</taxon>
        <taxon>Placobranchoidea</taxon>
        <taxon>Plakobranchidae</taxon>
        <taxon>Elysia</taxon>
    </lineage>
</organism>
<evidence type="ECO:0000256" key="13">
    <source>
        <dbReference type="RuleBase" id="RU000405"/>
    </source>
</evidence>
<reference evidence="16" key="1">
    <citation type="journal article" date="2023" name="G3 (Bethesda)">
        <title>A reference genome for the long-term kleptoplast-retaining sea slug Elysia crispata morphotype clarki.</title>
        <authorList>
            <person name="Eastman K.E."/>
            <person name="Pendleton A.L."/>
            <person name="Shaikh M.A."/>
            <person name="Suttiyut T."/>
            <person name="Ogas R."/>
            <person name="Tomko P."/>
            <person name="Gavelis G."/>
            <person name="Widhalm J.R."/>
            <person name="Wisecaver J.H."/>
        </authorList>
    </citation>
    <scope>NUCLEOTIDE SEQUENCE</scope>
    <source>
        <strain evidence="16">ECLA1</strain>
    </source>
</reference>
<dbReference type="PROSITE" id="PS50125">
    <property type="entry name" value="GUANYLATE_CYCLASE_2"/>
    <property type="match status" value="1"/>
</dbReference>
<feature type="compositionally biased region" description="Basic and acidic residues" evidence="14">
    <location>
        <begin position="347"/>
        <end position="358"/>
    </location>
</feature>
<comment type="similarity">
    <text evidence="13">Belongs to the adenylyl cyclase class-4/guanylyl cyclase family.</text>
</comment>
<evidence type="ECO:0000256" key="3">
    <source>
        <dbReference type="ARBA" id="ARBA00022692"/>
    </source>
</evidence>
<keyword evidence="12" id="KW-0141">cGMP biosynthesis</keyword>
<name>A0AAE1DTA2_9GAST</name>
<dbReference type="GO" id="GO:0004383">
    <property type="term" value="F:guanylate cyclase activity"/>
    <property type="evidence" value="ECO:0007669"/>
    <property type="project" value="UniProtKB-EC"/>
</dbReference>